<dbReference type="EMBL" id="JAIWYP010000001">
    <property type="protein sequence ID" value="KAH3890403.1"/>
    <property type="molecule type" value="Genomic_DNA"/>
</dbReference>
<feature type="region of interest" description="Disordered" evidence="1">
    <location>
        <begin position="1"/>
        <end position="20"/>
    </location>
</feature>
<gene>
    <name evidence="2" type="ORF">DPMN_014484</name>
</gene>
<proteinExistence type="predicted"/>
<reference evidence="2" key="2">
    <citation type="submission" date="2020-11" db="EMBL/GenBank/DDBJ databases">
        <authorList>
            <person name="McCartney M.A."/>
            <person name="Auch B."/>
            <person name="Kono T."/>
            <person name="Mallez S."/>
            <person name="Becker A."/>
            <person name="Gohl D.M."/>
            <person name="Silverstein K.A.T."/>
            <person name="Koren S."/>
            <person name="Bechman K.B."/>
            <person name="Herman A."/>
            <person name="Abrahante J.E."/>
            <person name="Garbe J."/>
        </authorList>
    </citation>
    <scope>NUCLEOTIDE SEQUENCE</scope>
    <source>
        <strain evidence="2">Duluth1</strain>
        <tissue evidence="2">Whole animal</tissue>
    </source>
</reference>
<sequence>MASMSAVVQPEGDVNKMLPDINNTQAQTSIRDSRGMLHSVKNVSIYCVPQRKCTVNILNSV</sequence>
<accession>A0A9D4N632</accession>
<protein>
    <submittedName>
        <fullName evidence="2">Uncharacterized protein</fullName>
    </submittedName>
</protein>
<dbReference type="AlphaFoldDB" id="A0A9D4N632"/>
<evidence type="ECO:0000313" key="3">
    <source>
        <dbReference type="Proteomes" id="UP000828390"/>
    </source>
</evidence>
<evidence type="ECO:0000313" key="2">
    <source>
        <dbReference type="EMBL" id="KAH3890403.1"/>
    </source>
</evidence>
<organism evidence="2 3">
    <name type="scientific">Dreissena polymorpha</name>
    <name type="common">Zebra mussel</name>
    <name type="synonym">Mytilus polymorpha</name>
    <dbReference type="NCBI Taxonomy" id="45954"/>
    <lineage>
        <taxon>Eukaryota</taxon>
        <taxon>Metazoa</taxon>
        <taxon>Spiralia</taxon>
        <taxon>Lophotrochozoa</taxon>
        <taxon>Mollusca</taxon>
        <taxon>Bivalvia</taxon>
        <taxon>Autobranchia</taxon>
        <taxon>Heteroconchia</taxon>
        <taxon>Euheterodonta</taxon>
        <taxon>Imparidentia</taxon>
        <taxon>Neoheterodontei</taxon>
        <taxon>Myida</taxon>
        <taxon>Dreissenoidea</taxon>
        <taxon>Dreissenidae</taxon>
        <taxon>Dreissena</taxon>
    </lineage>
</organism>
<dbReference type="Proteomes" id="UP000828390">
    <property type="component" value="Unassembled WGS sequence"/>
</dbReference>
<reference evidence="2" key="1">
    <citation type="journal article" date="2019" name="bioRxiv">
        <title>The Genome of the Zebra Mussel, Dreissena polymorpha: A Resource for Invasive Species Research.</title>
        <authorList>
            <person name="McCartney M.A."/>
            <person name="Auch B."/>
            <person name="Kono T."/>
            <person name="Mallez S."/>
            <person name="Zhang Y."/>
            <person name="Obille A."/>
            <person name="Becker A."/>
            <person name="Abrahante J.E."/>
            <person name="Garbe J."/>
            <person name="Badalamenti J.P."/>
            <person name="Herman A."/>
            <person name="Mangelson H."/>
            <person name="Liachko I."/>
            <person name="Sullivan S."/>
            <person name="Sone E.D."/>
            <person name="Koren S."/>
            <person name="Silverstein K.A.T."/>
            <person name="Beckman K.B."/>
            <person name="Gohl D.M."/>
        </authorList>
    </citation>
    <scope>NUCLEOTIDE SEQUENCE</scope>
    <source>
        <strain evidence="2">Duluth1</strain>
        <tissue evidence="2">Whole animal</tissue>
    </source>
</reference>
<name>A0A9D4N632_DREPO</name>
<evidence type="ECO:0000256" key="1">
    <source>
        <dbReference type="SAM" id="MobiDB-lite"/>
    </source>
</evidence>
<comment type="caution">
    <text evidence="2">The sequence shown here is derived from an EMBL/GenBank/DDBJ whole genome shotgun (WGS) entry which is preliminary data.</text>
</comment>
<keyword evidence="3" id="KW-1185">Reference proteome</keyword>